<dbReference type="Proteomes" id="UP001281147">
    <property type="component" value="Unassembled WGS sequence"/>
</dbReference>
<organism evidence="1 2">
    <name type="scientific">Vermiconidia calcicola</name>
    <dbReference type="NCBI Taxonomy" id="1690605"/>
    <lineage>
        <taxon>Eukaryota</taxon>
        <taxon>Fungi</taxon>
        <taxon>Dikarya</taxon>
        <taxon>Ascomycota</taxon>
        <taxon>Pezizomycotina</taxon>
        <taxon>Dothideomycetes</taxon>
        <taxon>Dothideomycetidae</taxon>
        <taxon>Mycosphaerellales</taxon>
        <taxon>Extremaceae</taxon>
        <taxon>Vermiconidia</taxon>
    </lineage>
</organism>
<comment type="caution">
    <text evidence="1">The sequence shown here is derived from an EMBL/GenBank/DDBJ whole genome shotgun (WGS) entry which is preliminary data.</text>
</comment>
<evidence type="ECO:0000313" key="1">
    <source>
        <dbReference type="EMBL" id="KAK3714032.1"/>
    </source>
</evidence>
<reference evidence="1" key="1">
    <citation type="submission" date="2023-07" db="EMBL/GenBank/DDBJ databases">
        <title>Black Yeasts Isolated from many extreme environments.</title>
        <authorList>
            <person name="Coleine C."/>
            <person name="Stajich J.E."/>
            <person name="Selbmann L."/>
        </authorList>
    </citation>
    <scope>NUCLEOTIDE SEQUENCE</scope>
    <source>
        <strain evidence="1">CCFEE 5714</strain>
    </source>
</reference>
<name>A0ACC3NCS2_9PEZI</name>
<dbReference type="EMBL" id="JAUTXU010000058">
    <property type="protein sequence ID" value="KAK3714032.1"/>
    <property type="molecule type" value="Genomic_DNA"/>
</dbReference>
<sequence>MASLYLRLLPYFALFKLPEGSTAYIGADNVEAELHAAFPGFNFPHPFECSSLSVPLDYTDPASEPLDLSLIKVNATKEPVLGSVLWNPGGPGGTGFENLAVQSEDLLKTLGGQYNIISWDPRGTGKTIPFDCKFGQNGHQRRDVAALWSGNLTEYFLDNGWSQAKDYADTCYKAQNTTGRFIGTAFVARDMVEIIDALGEDGLLRYWGLSYGSQLGATFMAMFPDRVERVLIDAVVNPHHYQIGHWETYLVDADKTLLAFLEECAKNKERCALAQFTNQTTAVDLLSTINAVLEPLGQDAETNIKARTAYVEAKAAMFSGLYFPITWPTLAETIVTMLNGSSDTATPSANASATPVPYDLGADSIQGIRCSDSLWQADSASDILEQVVYQSSVSNSFSDVSYFFTWVCAAWKLRAKEQYTGDYTAKTRFPPLIVNGAFDVATPLVSAYNASAGFEGSVVLQHGGYGHGLTSHRSKCTDEAVQAYFMRGVLPEVGTICPRDQGVWDLADAF</sequence>
<gene>
    <name evidence="1" type="ORF">LTR37_008061</name>
</gene>
<keyword evidence="2" id="KW-1185">Reference proteome</keyword>
<evidence type="ECO:0000313" key="2">
    <source>
        <dbReference type="Proteomes" id="UP001281147"/>
    </source>
</evidence>
<accession>A0ACC3NCS2</accession>
<protein>
    <submittedName>
        <fullName evidence="1">Uncharacterized protein</fullName>
    </submittedName>
</protein>
<proteinExistence type="predicted"/>